<evidence type="ECO:0000259" key="8">
    <source>
        <dbReference type="Pfam" id="PF00720"/>
    </source>
</evidence>
<protein>
    <submittedName>
        <fullName evidence="9">SSI family serine proteinase inhibitor</fullName>
    </submittedName>
</protein>
<reference evidence="10" key="1">
    <citation type="submission" date="2023-07" db="EMBL/GenBank/DDBJ databases">
        <title>30 novel species of actinomycetes from the DSMZ collection.</title>
        <authorList>
            <person name="Nouioui I."/>
        </authorList>
    </citation>
    <scope>NUCLEOTIDE SEQUENCE [LARGE SCALE GENOMIC DNA]</scope>
    <source>
        <strain evidence="10">DSM 44915</strain>
    </source>
</reference>
<evidence type="ECO:0000256" key="5">
    <source>
        <dbReference type="ARBA" id="ARBA00022900"/>
    </source>
</evidence>
<evidence type="ECO:0000256" key="7">
    <source>
        <dbReference type="SAM" id="SignalP"/>
    </source>
</evidence>
<keyword evidence="4" id="KW-0646">Protease inhibitor</keyword>
<keyword evidence="10" id="KW-1185">Reference proteome</keyword>
<evidence type="ECO:0000256" key="1">
    <source>
        <dbReference type="ARBA" id="ARBA00004613"/>
    </source>
</evidence>
<comment type="caution">
    <text evidence="9">The sequence shown here is derived from an EMBL/GenBank/DDBJ whole genome shotgun (WGS) entry which is preliminary data.</text>
</comment>
<evidence type="ECO:0000313" key="10">
    <source>
        <dbReference type="Proteomes" id="UP001183410"/>
    </source>
</evidence>
<evidence type="ECO:0000256" key="3">
    <source>
        <dbReference type="ARBA" id="ARBA00022525"/>
    </source>
</evidence>
<evidence type="ECO:0000256" key="2">
    <source>
        <dbReference type="ARBA" id="ARBA00010472"/>
    </source>
</evidence>
<gene>
    <name evidence="9" type="ORF">RM844_12910</name>
</gene>
<dbReference type="Gene3D" id="3.30.350.10">
    <property type="entry name" value="Subtilisin inhibitor-like"/>
    <property type="match status" value="1"/>
</dbReference>
<keyword evidence="6" id="KW-1015">Disulfide bond</keyword>
<comment type="similarity">
    <text evidence="2">Belongs to the protease inhibitor I16 (SSI) family.</text>
</comment>
<name>A0ABU2JR21_9ACTN</name>
<comment type="subcellular location">
    <subcellularLocation>
        <location evidence="1">Secreted</location>
    </subcellularLocation>
</comment>
<accession>A0ABU2JR21</accession>
<sequence length="146" mass="14286">MPRRSLVSLALLTAAVAATFASSGPAAAHPGGAHAGGASAVDRLVITVSGAGEADGTVELTCAPVGGSHADPAAACAALAAVDQPFTPVADGTTCTFLYGGPATARVTGQWRGQEVDAEFTRGNGCEVSRWDRLVPALPSLGSGAA</sequence>
<keyword evidence="5" id="KW-0722">Serine protease inhibitor</keyword>
<dbReference type="EMBL" id="JAVREO010000006">
    <property type="protein sequence ID" value="MDT0267189.1"/>
    <property type="molecule type" value="Genomic_DNA"/>
</dbReference>
<feature type="signal peptide" evidence="7">
    <location>
        <begin position="1"/>
        <end position="28"/>
    </location>
</feature>
<keyword evidence="3" id="KW-0964">Secreted</keyword>
<evidence type="ECO:0000313" key="9">
    <source>
        <dbReference type="EMBL" id="MDT0267189.1"/>
    </source>
</evidence>
<feature type="chain" id="PRO_5046510784" evidence="7">
    <location>
        <begin position="29"/>
        <end position="146"/>
    </location>
</feature>
<dbReference type="Pfam" id="PF00720">
    <property type="entry name" value="SSI"/>
    <property type="match status" value="1"/>
</dbReference>
<dbReference type="RefSeq" id="WP_311667232.1">
    <property type="nucleotide sequence ID" value="NZ_JAVREO010000006.1"/>
</dbReference>
<dbReference type="InterPro" id="IPR020054">
    <property type="entry name" value="Prot_inh_SSI_I16_CS"/>
</dbReference>
<keyword evidence="7" id="KW-0732">Signal</keyword>
<feature type="domain" description="Subtilisin inhibitor" evidence="8">
    <location>
        <begin position="44"/>
        <end position="121"/>
    </location>
</feature>
<proteinExistence type="inferred from homology"/>
<dbReference type="SUPFAM" id="SSF55399">
    <property type="entry name" value="Subtilisin inhibitor"/>
    <property type="match status" value="1"/>
</dbReference>
<dbReference type="InterPro" id="IPR036819">
    <property type="entry name" value="Subtilisin_inhibitor-like_sf"/>
</dbReference>
<evidence type="ECO:0000256" key="4">
    <source>
        <dbReference type="ARBA" id="ARBA00022690"/>
    </source>
</evidence>
<dbReference type="InterPro" id="IPR023549">
    <property type="entry name" value="Subtilisin_inhibitor"/>
</dbReference>
<dbReference type="PROSITE" id="PS00999">
    <property type="entry name" value="SSI"/>
    <property type="match status" value="1"/>
</dbReference>
<dbReference type="Proteomes" id="UP001183410">
    <property type="component" value="Unassembled WGS sequence"/>
</dbReference>
<evidence type="ECO:0000256" key="6">
    <source>
        <dbReference type="ARBA" id="ARBA00023157"/>
    </source>
</evidence>
<organism evidence="9 10">
    <name type="scientific">Streptomyces chisholmiae</name>
    <dbReference type="NCBI Taxonomy" id="3075540"/>
    <lineage>
        <taxon>Bacteria</taxon>
        <taxon>Bacillati</taxon>
        <taxon>Actinomycetota</taxon>
        <taxon>Actinomycetes</taxon>
        <taxon>Kitasatosporales</taxon>
        <taxon>Streptomycetaceae</taxon>
        <taxon>Streptomyces</taxon>
    </lineage>
</organism>